<organism evidence="17 18">
    <name type="scientific">Candidatus Ozemobacter sibiricus</name>
    <dbReference type="NCBI Taxonomy" id="2268124"/>
    <lineage>
        <taxon>Bacteria</taxon>
        <taxon>Candidatus Ozemobacteria</taxon>
        <taxon>Candidatus Ozemobacterales</taxon>
        <taxon>Candidatus Ozemobacteraceae</taxon>
        <taxon>Candidatus Ozemobacter</taxon>
    </lineage>
</organism>
<feature type="transmembrane region" description="Helical" evidence="14">
    <location>
        <begin position="270"/>
        <end position="289"/>
    </location>
</feature>
<feature type="transmembrane region" description="Helical" evidence="14">
    <location>
        <begin position="332"/>
        <end position="351"/>
    </location>
</feature>
<dbReference type="InterPro" id="IPR041154">
    <property type="entry name" value="AglB_P1"/>
</dbReference>
<accession>A0A367ZTY4</accession>
<dbReference type="AlphaFoldDB" id="A0A367ZTY4"/>
<dbReference type="Pfam" id="PF22627">
    <property type="entry name" value="AglB_core-like"/>
    <property type="match status" value="1"/>
</dbReference>
<evidence type="ECO:0000256" key="9">
    <source>
        <dbReference type="ARBA" id="ARBA00022723"/>
    </source>
</evidence>
<dbReference type="EMBL" id="QOQW01000001">
    <property type="protein sequence ID" value="RCK81516.1"/>
    <property type="molecule type" value="Genomic_DNA"/>
</dbReference>
<evidence type="ECO:0000259" key="15">
    <source>
        <dbReference type="Pfam" id="PF18079"/>
    </source>
</evidence>
<feature type="transmembrane region" description="Helical" evidence="14">
    <location>
        <begin position="173"/>
        <end position="194"/>
    </location>
</feature>
<evidence type="ECO:0000313" key="17">
    <source>
        <dbReference type="EMBL" id="RCK81516.1"/>
    </source>
</evidence>
<dbReference type="PANTHER" id="PTHR13872:SF1">
    <property type="entry name" value="DOLICHYL-DIPHOSPHOOLIGOSACCHARIDE--PROTEIN GLYCOSYLTRANSFERASE SUBUNIT STT3B"/>
    <property type="match status" value="1"/>
</dbReference>
<evidence type="ECO:0000256" key="6">
    <source>
        <dbReference type="ARBA" id="ARBA00022676"/>
    </source>
</evidence>
<evidence type="ECO:0000256" key="11">
    <source>
        <dbReference type="ARBA" id="ARBA00022989"/>
    </source>
</evidence>
<feature type="transmembrane region" description="Helical" evidence="14">
    <location>
        <begin position="41"/>
        <end position="62"/>
    </location>
</feature>
<dbReference type="GO" id="GO:0012505">
    <property type="term" value="C:endomembrane system"/>
    <property type="evidence" value="ECO:0007669"/>
    <property type="project" value="UniProtKB-SubCell"/>
</dbReference>
<dbReference type="Proteomes" id="UP000252355">
    <property type="component" value="Unassembled WGS sequence"/>
</dbReference>
<comment type="subcellular location">
    <subcellularLocation>
        <location evidence="3">Endomembrane system</location>
        <topology evidence="3">Multi-pass membrane protein</topology>
    </subcellularLocation>
</comment>
<comment type="cofactor">
    <cofactor evidence="1">
        <name>Mn(2+)</name>
        <dbReference type="ChEBI" id="CHEBI:29035"/>
    </cofactor>
</comment>
<evidence type="ECO:0000259" key="16">
    <source>
        <dbReference type="Pfam" id="PF22627"/>
    </source>
</evidence>
<reference evidence="17 18" key="1">
    <citation type="submission" date="2018-05" db="EMBL/GenBank/DDBJ databases">
        <title>A metagenomic window into the 2 km-deep terrestrial subsurface aquifer revealed taxonomically and functionally diverse microbial community comprising novel uncultured bacterial lineages.</title>
        <authorList>
            <person name="Kadnikov V.V."/>
            <person name="Mardanov A.V."/>
            <person name="Beletsky A.V."/>
            <person name="Banks D."/>
            <person name="Pimenov N.V."/>
            <person name="Frank Y.A."/>
            <person name="Karnachuk O.V."/>
            <person name="Ravin N.V."/>
        </authorList>
    </citation>
    <scope>NUCLEOTIDE SEQUENCE [LARGE SCALE GENOMIC DNA]</scope>
    <source>
        <strain evidence="17">BY5</strain>
    </source>
</reference>
<dbReference type="GO" id="GO:0016020">
    <property type="term" value="C:membrane"/>
    <property type="evidence" value="ECO:0007669"/>
    <property type="project" value="InterPro"/>
</dbReference>
<dbReference type="Gene3D" id="3.40.50.12610">
    <property type="match status" value="1"/>
</dbReference>
<feature type="transmembrane region" description="Helical" evidence="14">
    <location>
        <begin position="143"/>
        <end position="166"/>
    </location>
</feature>
<sequence>MGSCNFPPSEVKKGKISMARLGESPVERAMAIQGSVKPRGWAGWEILLVLGILWGTALVWQFSSIEAHYPWLGRYPMFDPDAVLYLRWTEQALLRGASLSVDHYHCFPEPYVIDFPPYYRKILLQFVWLTYRFFPDCSLRPEFVVGILPPLAAGFLSMAIILWFWLRRREKTFLLLLGIGMFPGFSLSAAFAFMNLDHHWLEVSCIWIWIILAAEFLETGRPWAEIAGGLAMTLFLGTWNGAPLWHFIICLLALRWFLRGGLAGERFCEFASSTLLIAGFLMLGHLYFVQPGPKSWAINHFGWLQPTLATMGGFFCWLLRATINHEKVTWRVILSGSAIVLSGIGILGWVFREPILAARSFLFRQHPIISAITEMQPIIRSVNSSATWRTLVGIFGLNICGVPLLWSVHAERWLGNSGRVVRDATILFLALALWQIRFIRWLAIGMGVLNGCVLANVWHLVKISHGGESKRWVAPLMVGIFLMAQLGVGFSSFWPPAKQPPPVGEALTWLREKTPPTSGYVDDHAPPEYGVLTFWDLGNFIAYYAQRPPVTSNTLLGVRLMAQLFTAESEEEAFERFRAARVRYFFVYSGSPVDQEFHRMMALLKNSPSGVEFDHVPPTPPPDFRCIPFWEAFYAWVVHGMTFIATGKFPEMPSRCRWVYVSKETEQRLPVCRILEIVPGAEVVGQGDPGTKVQGYLSLVLGKFPILFTASATVDAGGKYRLRVPYATSSRSGRVQTGAHFLVHYLSHGATQTAKIQIPEEMVLAGAEIRVDGKINELATGSAGVTKVDNPSR</sequence>
<feature type="domain" description="Archaeal glycosylation protein B peripheral" evidence="15">
    <location>
        <begin position="680"/>
        <end position="769"/>
    </location>
</feature>
<evidence type="ECO:0000256" key="3">
    <source>
        <dbReference type="ARBA" id="ARBA00004127"/>
    </source>
</evidence>
<keyword evidence="6" id="KW-0328">Glycosyltransferase</keyword>
<evidence type="ECO:0000256" key="13">
    <source>
        <dbReference type="ARBA" id="ARBA00023211"/>
    </source>
</evidence>
<comment type="similarity">
    <text evidence="5">Belongs to the STT3 family.</text>
</comment>
<dbReference type="Pfam" id="PF18079">
    <property type="entry name" value="AglB_L1"/>
    <property type="match status" value="1"/>
</dbReference>
<comment type="pathway">
    <text evidence="4">Protein modification; protein glycosylation.</text>
</comment>
<feature type="transmembrane region" description="Helical" evidence="14">
    <location>
        <begin position="301"/>
        <end position="320"/>
    </location>
</feature>
<protein>
    <submittedName>
        <fullName evidence="17">Oligosaccharyl transferase</fullName>
    </submittedName>
</protein>
<feature type="transmembrane region" description="Helical" evidence="14">
    <location>
        <begin position="473"/>
        <end position="494"/>
    </location>
</feature>
<comment type="cofactor">
    <cofactor evidence="2">
        <name>Mg(2+)</name>
        <dbReference type="ChEBI" id="CHEBI:18420"/>
    </cofactor>
</comment>
<evidence type="ECO:0000256" key="10">
    <source>
        <dbReference type="ARBA" id="ARBA00022842"/>
    </source>
</evidence>
<name>A0A367ZTY4_9BACT</name>
<feature type="domain" description="AglB-like core" evidence="16">
    <location>
        <begin position="519"/>
        <end position="585"/>
    </location>
</feature>
<evidence type="ECO:0000256" key="14">
    <source>
        <dbReference type="SAM" id="Phobius"/>
    </source>
</evidence>
<evidence type="ECO:0000256" key="12">
    <source>
        <dbReference type="ARBA" id="ARBA00023136"/>
    </source>
</evidence>
<dbReference type="InterPro" id="IPR003674">
    <property type="entry name" value="Oligo_trans_STT3"/>
</dbReference>
<dbReference type="GO" id="GO:0046872">
    <property type="term" value="F:metal ion binding"/>
    <property type="evidence" value="ECO:0007669"/>
    <property type="project" value="UniProtKB-KW"/>
</dbReference>
<keyword evidence="10" id="KW-0460">Magnesium</keyword>
<comment type="caution">
    <text evidence="17">The sequence shown here is derived from an EMBL/GenBank/DDBJ whole genome shotgun (WGS) entry which is preliminary data.</text>
</comment>
<evidence type="ECO:0000256" key="2">
    <source>
        <dbReference type="ARBA" id="ARBA00001946"/>
    </source>
</evidence>
<evidence type="ECO:0000256" key="5">
    <source>
        <dbReference type="ARBA" id="ARBA00010810"/>
    </source>
</evidence>
<keyword evidence="11 14" id="KW-1133">Transmembrane helix</keyword>
<gene>
    <name evidence="17" type="ORF">OZSIB_0650</name>
</gene>
<evidence type="ECO:0000256" key="4">
    <source>
        <dbReference type="ARBA" id="ARBA00004922"/>
    </source>
</evidence>
<keyword evidence="7 17" id="KW-0808">Transferase</keyword>
<feature type="transmembrane region" description="Helical" evidence="14">
    <location>
        <begin position="242"/>
        <end position="258"/>
    </location>
</feature>
<dbReference type="PANTHER" id="PTHR13872">
    <property type="entry name" value="DOLICHYL-DIPHOSPHOOLIGOSACCHARIDE--PROTEIN GLYCOSYLTRANSFERASE SUBUNIT"/>
    <property type="match status" value="1"/>
</dbReference>
<keyword evidence="9" id="KW-0479">Metal-binding</keyword>
<dbReference type="Gene3D" id="2.60.40.3390">
    <property type="match status" value="1"/>
</dbReference>
<keyword evidence="12 14" id="KW-0472">Membrane</keyword>
<proteinExistence type="inferred from homology"/>
<feature type="transmembrane region" description="Helical" evidence="14">
    <location>
        <begin position="442"/>
        <end position="461"/>
    </location>
</feature>
<evidence type="ECO:0000256" key="1">
    <source>
        <dbReference type="ARBA" id="ARBA00001936"/>
    </source>
</evidence>
<evidence type="ECO:0000256" key="8">
    <source>
        <dbReference type="ARBA" id="ARBA00022692"/>
    </source>
</evidence>
<keyword evidence="13" id="KW-0464">Manganese</keyword>
<dbReference type="GO" id="GO:0004576">
    <property type="term" value="F:oligosaccharyl transferase activity"/>
    <property type="evidence" value="ECO:0007669"/>
    <property type="project" value="InterPro"/>
</dbReference>
<evidence type="ECO:0000313" key="18">
    <source>
        <dbReference type="Proteomes" id="UP000252355"/>
    </source>
</evidence>
<keyword evidence="8 14" id="KW-0812">Transmembrane</keyword>
<evidence type="ECO:0000256" key="7">
    <source>
        <dbReference type="ARBA" id="ARBA00022679"/>
    </source>
</evidence>
<dbReference type="InterPro" id="IPR054479">
    <property type="entry name" value="AglB-like_core"/>
</dbReference>